<reference evidence="2" key="1">
    <citation type="submission" date="2016-10" db="EMBL/GenBank/DDBJ databases">
        <authorList>
            <person name="Varghese N."/>
            <person name="Submissions S."/>
        </authorList>
    </citation>
    <scope>NUCLEOTIDE SEQUENCE [LARGE SCALE GENOMIC DNA]</scope>
    <source>
        <strain evidence="2">IBRC-M 10655</strain>
    </source>
</reference>
<dbReference type="PANTHER" id="PTHR48100">
    <property type="entry name" value="BROAD-SPECIFICITY PHOSPHATASE YOR283W-RELATED"/>
    <property type="match status" value="1"/>
</dbReference>
<dbReference type="GO" id="GO:0016791">
    <property type="term" value="F:phosphatase activity"/>
    <property type="evidence" value="ECO:0007669"/>
    <property type="project" value="TreeGrafter"/>
</dbReference>
<dbReference type="PANTHER" id="PTHR48100:SF1">
    <property type="entry name" value="HISTIDINE PHOSPHATASE FAMILY PROTEIN-RELATED"/>
    <property type="match status" value="1"/>
</dbReference>
<evidence type="ECO:0000313" key="1">
    <source>
        <dbReference type="EMBL" id="SDP66307.1"/>
    </source>
</evidence>
<dbReference type="AlphaFoldDB" id="A0A1H0UJA0"/>
<dbReference type="SUPFAM" id="SSF53254">
    <property type="entry name" value="Phosphoglycerate mutase-like"/>
    <property type="match status" value="1"/>
</dbReference>
<name>A0A1H0UJA0_9PSEU</name>
<proteinExistence type="predicted"/>
<dbReference type="SMART" id="SM00855">
    <property type="entry name" value="PGAM"/>
    <property type="match status" value="1"/>
</dbReference>
<dbReference type="EMBL" id="FNJB01000011">
    <property type="protein sequence ID" value="SDP66307.1"/>
    <property type="molecule type" value="Genomic_DNA"/>
</dbReference>
<dbReference type="RefSeq" id="WP_091381915.1">
    <property type="nucleotide sequence ID" value="NZ_FNDV01000001.1"/>
</dbReference>
<dbReference type="InterPro" id="IPR050275">
    <property type="entry name" value="PGM_Phosphatase"/>
</dbReference>
<dbReference type="InterPro" id="IPR013078">
    <property type="entry name" value="His_Pase_superF_clade-1"/>
</dbReference>
<dbReference type="Gene3D" id="3.40.50.1240">
    <property type="entry name" value="Phosphoglycerate mutase-like"/>
    <property type="match status" value="1"/>
</dbReference>
<sequence length="227" mass="24547">MSTPSYRQLRFVAPAGSTEFLLIRHGESAAADPDRRFDLVGGQGDPPLAPEGEHQAERVAARLSSLGIDAIYVTTLQRTAMTAAPLARAVDLTPQVEADLREVFLGEWEGGLFRQKVAQNDPIAVRMREEQRWDAIPGGEPNEAFAKRVRGAIERLAARHPDQRVAVFTHGGVIGQAIALASGSAPFAFLGSDNGSISQLVVDGPVWHVRRFNDTAHLDHGRTVGLT</sequence>
<gene>
    <name evidence="1" type="ORF">SAMN05192558_111241</name>
</gene>
<dbReference type="OrthoDB" id="9783269at2"/>
<accession>A0A1H0UJA0</accession>
<dbReference type="Pfam" id="PF00300">
    <property type="entry name" value="His_Phos_1"/>
    <property type="match status" value="1"/>
</dbReference>
<protein>
    <submittedName>
        <fullName evidence="1">Probable phosphoglycerate mutase</fullName>
    </submittedName>
</protein>
<dbReference type="InterPro" id="IPR029033">
    <property type="entry name" value="His_PPase_superfam"/>
</dbReference>
<organism evidence="1 2">
    <name type="scientific">Actinokineospora alba</name>
    <dbReference type="NCBI Taxonomy" id="504798"/>
    <lineage>
        <taxon>Bacteria</taxon>
        <taxon>Bacillati</taxon>
        <taxon>Actinomycetota</taxon>
        <taxon>Actinomycetes</taxon>
        <taxon>Pseudonocardiales</taxon>
        <taxon>Pseudonocardiaceae</taxon>
        <taxon>Actinokineospora</taxon>
    </lineage>
</organism>
<evidence type="ECO:0000313" key="2">
    <source>
        <dbReference type="Proteomes" id="UP000199651"/>
    </source>
</evidence>
<keyword evidence="2" id="KW-1185">Reference proteome</keyword>
<dbReference type="STRING" id="504798.SAMN05421871_101340"/>
<dbReference type="CDD" id="cd07067">
    <property type="entry name" value="HP_PGM_like"/>
    <property type="match status" value="1"/>
</dbReference>
<dbReference type="Proteomes" id="UP000199651">
    <property type="component" value="Unassembled WGS sequence"/>
</dbReference>
<dbReference type="GO" id="GO:0005737">
    <property type="term" value="C:cytoplasm"/>
    <property type="evidence" value="ECO:0007669"/>
    <property type="project" value="TreeGrafter"/>
</dbReference>